<evidence type="ECO:0000313" key="3">
    <source>
        <dbReference type="Proteomes" id="UP000249645"/>
    </source>
</evidence>
<evidence type="ECO:0000313" key="2">
    <source>
        <dbReference type="EMBL" id="PZP52220.1"/>
    </source>
</evidence>
<dbReference type="AlphaFoldDB" id="A0A2W5FEV6"/>
<name>A0A2W5FEV6_9SPHI</name>
<evidence type="ECO:0000259" key="1">
    <source>
        <dbReference type="Pfam" id="PF14534"/>
    </source>
</evidence>
<dbReference type="InterPro" id="IPR027843">
    <property type="entry name" value="DUF4440"/>
</dbReference>
<dbReference type="Proteomes" id="UP000249645">
    <property type="component" value="Unassembled WGS sequence"/>
</dbReference>
<dbReference type="EMBL" id="QFOI01000009">
    <property type="protein sequence ID" value="PZP52220.1"/>
    <property type="molecule type" value="Genomic_DNA"/>
</dbReference>
<gene>
    <name evidence="2" type="ORF">DI598_01180</name>
</gene>
<dbReference type="Pfam" id="PF14534">
    <property type="entry name" value="DUF4440"/>
    <property type="match status" value="1"/>
</dbReference>
<sequence length="143" mass="16318">MRHSILFVICTLIFVDSVFSQKKNDQQAILDVLAKQEAAWNEGNIPAFMEGYWKNDSLAFVGSKGITYGWDNTLKKYQNGYPDTVKMGKLHFDIIRIDVMDKSHAFVIGAWHLKRSIGDVGGHFTLLFRRIKGQWVIAVDHTS</sequence>
<organism evidence="2 3">
    <name type="scientific">Pseudopedobacter saltans</name>
    <dbReference type="NCBI Taxonomy" id="151895"/>
    <lineage>
        <taxon>Bacteria</taxon>
        <taxon>Pseudomonadati</taxon>
        <taxon>Bacteroidota</taxon>
        <taxon>Sphingobacteriia</taxon>
        <taxon>Sphingobacteriales</taxon>
        <taxon>Sphingobacteriaceae</taxon>
        <taxon>Pseudopedobacter</taxon>
    </lineage>
</organism>
<dbReference type="SUPFAM" id="SSF54427">
    <property type="entry name" value="NTF2-like"/>
    <property type="match status" value="1"/>
</dbReference>
<dbReference type="Gene3D" id="3.10.450.50">
    <property type="match status" value="1"/>
</dbReference>
<comment type="caution">
    <text evidence="2">The sequence shown here is derived from an EMBL/GenBank/DDBJ whole genome shotgun (WGS) entry which is preliminary data.</text>
</comment>
<protein>
    <submittedName>
        <fullName evidence="2">DUF4440 domain-containing protein</fullName>
    </submittedName>
</protein>
<accession>A0A2W5FEV6</accession>
<reference evidence="2 3" key="1">
    <citation type="submission" date="2017-11" db="EMBL/GenBank/DDBJ databases">
        <title>Infants hospitalized years apart are colonized by the same room-sourced microbial strains.</title>
        <authorList>
            <person name="Brooks B."/>
            <person name="Olm M.R."/>
            <person name="Firek B.A."/>
            <person name="Baker R."/>
            <person name="Thomas B.C."/>
            <person name="Morowitz M.J."/>
            <person name="Banfield J.F."/>
        </authorList>
    </citation>
    <scope>NUCLEOTIDE SEQUENCE [LARGE SCALE GENOMIC DNA]</scope>
    <source>
        <strain evidence="2">S2_009_000_R2_76</strain>
    </source>
</reference>
<dbReference type="InterPro" id="IPR032710">
    <property type="entry name" value="NTF2-like_dom_sf"/>
</dbReference>
<proteinExistence type="predicted"/>
<feature type="domain" description="DUF4440" evidence="1">
    <location>
        <begin position="29"/>
        <end position="137"/>
    </location>
</feature>